<evidence type="ECO:0000313" key="3">
    <source>
        <dbReference type="EMBL" id="KXS20359.1"/>
    </source>
</evidence>
<dbReference type="AlphaFoldDB" id="A0A139AUH7"/>
<accession>A0A139AUH7</accession>
<evidence type="ECO:0000256" key="2">
    <source>
        <dbReference type="SAM" id="Phobius"/>
    </source>
</evidence>
<feature type="transmembrane region" description="Helical" evidence="2">
    <location>
        <begin position="144"/>
        <end position="168"/>
    </location>
</feature>
<evidence type="ECO:0000313" key="4">
    <source>
        <dbReference type="Proteomes" id="UP000070544"/>
    </source>
</evidence>
<sequence length="351" mass="37145">MSQRFPRPILVAVLGHGFLLFLLVIVSSSIVDQAQPKDDRSACTLWARQLYTADQITMPNSSAIPQNATNVTLPFMDPVPTVNGARAIAVLIGTNSYYIQGLPWSCQLGTFGSVAAMAVSVSLFLAIMWHILRENNLPRWWRIVSTSATILASILLFLISSVLTGGVYTTCKTLGASSLDPNAVREQCTKVYPGALLTILVGAGCAWIAAVSWSIYGFIQYRQLGVATADFESAPKRESPKSAQEETATTKAAAALTAVEMKDTNPKSMWGSGSGEQGHSSGSPQAATPSSPPTSTTKSSTNPFEAIAANPFSSPYDRAPAGGDASSNPWSTTAGERREEGKGRTSGGYAV</sequence>
<feature type="compositionally biased region" description="Polar residues" evidence="1">
    <location>
        <begin position="325"/>
        <end position="334"/>
    </location>
</feature>
<keyword evidence="2" id="KW-0812">Transmembrane</keyword>
<dbReference type="EMBL" id="KQ965735">
    <property type="protein sequence ID" value="KXS20359.1"/>
    <property type="molecule type" value="Genomic_DNA"/>
</dbReference>
<feature type="transmembrane region" description="Helical" evidence="2">
    <location>
        <begin position="195"/>
        <end position="219"/>
    </location>
</feature>
<name>A0A139AUH7_GONPJ</name>
<dbReference type="Proteomes" id="UP000070544">
    <property type="component" value="Unassembled WGS sequence"/>
</dbReference>
<keyword evidence="2" id="KW-1133">Transmembrane helix</keyword>
<organism evidence="3 4">
    <name type="scientific">Gonapodya prolifera (strain JEL478)</name>
    <name type="common">Monoblepharis prolifera</name>
    <dbReference type="NCBI Taxonomy" id="1344416"/>
    <lineage>
        <taxon>Eukaryota</taxon>
        <taxon>Fungi</taxon>
        <taxon>Fungi incertae sedis</taxon>
        <taxon>Chytridiomycota</taxon>
        <taxon>Chytridiomycota incertae sedis</taxon>
        <taxon>Monoblepharidomycetes</taxon>
        <taxon>Monoblepharidales</taxon>
        <taxon>Gonapodyaceae</taxon>
        <taxon>Gonapodya</taxon>
    </lineage>
</organism>
<feature type="transmembrane region" description="Helical" evidence="2">
    <location>
        <begin position="111"/>
        <end position="132"/>
    </location>
</feature>
<feature type="region of interest" description="Disordered" evidence="1">
    <location>
        <begin position="264"/>
        <end position="351"/>
    </location>
</feature>
<evidence type="ECO:0000256" key="1">
    <source>
        <dbReference type="SAM" id="MobiDB-lite"/>
    </source>
</evidence>
<keyword evidence="4" id="KW-1185">Reference proteome</keyword>
<reference evidence="3 4" key="1">
    <citation type="journal article" date="2015" name="Genome Biol. Evol.">
        <title>Phylogenomic analyses indicate that early fungi evolved digesting cell walls of algal ancestors of land plants.</title>
        <authorList>
            <person name="Chang Y."/>
            <person name="Wang S."/>
            <person name="Sekimoto S."/>
            <person name="Aerts A.L."/>
            <person name="Choi C."/>
            <person name="Clum A."/>
            <person name="LaButti K.M."/>
            <person name="Lindquist E.A."/>
            <person name="Yee Ngan C."/>
            <person name="Ohm R.A."/>
            <person name="Salamov A.A."/>
            <person name="Grigoriev I.V."/>
            <person name="Spatafora J.W."/>
            <person name="Berbee M.L."/>
        </authorList>
    </citation>
    <scope>NUCLEOTIDE SEQUENCE [LARGE SCALE GENOMIC DNA]</scope>
    <source>
        <strain evidence="3 4">JEL478</strain>
    </source>
</reference>
<keyword evidence="2" id="KW-0472">Membrane</keyword>
<proteinExistence type="predicted"/>
<feature type="compositionally biased region" description="Low complexity" evidence="1">
    <location>
        <begin position="277"/>
        <end position="303"/>
    </location>
</feature>
<feature type="compositionally biased region" description="Basic and acidic residues" evidence="1">
    <location>
        <begin position="233"/>
        <end position="244"/>
    </location>
</feature>
<gene>
    <name evidence="3" type="ORF">M427DRAFT_52001</name>
</gene>
<dbReference type="OrthoDB" id="10564484at2759"/>
<feature type="region of interest" description="Disordered" evidence="1">
    <location>
        <begin position="232"/>
        <end position="251"/>
    </location>
</feature>
<protein>
    <submittedName>
        <fullName evidence="3">Uncharacterized protein</fullName>
    </submittedName>
</protein>
<feature type="transmembrane region" description="Helical" evidence="2">
    <location>
        <begin position="9"/>
        <end position="31"/>
    </location>
</feature>